<evidence type="ECO:0000256" key="2">
    <source>
        <dbReference type="ARBA" id="ARBA00005811"/>
    </source>
</evidence>
<keyword evidence="3" id="KW-1003">Cell membrane</keyword>
<evidence type="ECO:0000256" key="7">
    <source>
        <dbReference type="RuleBase" id="RU003879"/>
    </source>
</evidence>
<keyword evidence="10" id="KW-1185">Reference proteome</keyword>
<comment type="similarity">
    <text evidence="2 7">Belongs to the ExbD/TolR family.</text>
</comment>
<keyword evidence="6 8" id="KW-0472">Membrane</keyword>
<dbReference type="AlphaFoldDB" id="A0A091ART8"/>
<evidence type="ECO:0000313" key="9">
    <source>
        <dbReference type="EMBL" id="KFN42903.1"/>
    </source>
</evidence>
<dbReference type="GO" id="GO:0022857">
    <property type="term" value="F:transmembrane transporter activity"/>
    <property type="evidence" value="ECO:0007669"/>
    <property type="project" value="InterPro"/>
</dbReference>
<dbReference type="PANTHER" id="PTHR30558:SF3">
    <property type="entry name" value="BIOPOLYMER TRANSPORT PROTEIN EXBD-RELATED"/>
    <property type="match status" value="1"/>
</dbReference>
<dbReference type="Proteomes" id="UP000029385">
    <property type="component" value="Unassembled WGS sequence"/>
</dbReference>
<keyword evidence="7" id="KW-0813">Transport</keyword>
<keyword evidence="7" id="KW-0653">Protein transport</keyword>
<protein>
    <recommendedName>
        <fullName evidence="11">Biopolymer transporter ExbD</fullName>
    </recommendedName>
</protein>
<dbReference type="PANTHER" id="PTHR30558">
    <property type="entry name" value="EXBD MEMBRANE COMPONENT OF PMF-DRIVEN MACROMOLECULE IMPORT SYSTEM"/>
    <property type="match status" value="1"/>
</dbReference>
<comment type="subcellular location">
    <subcellularLocation>
        <location evidence="1">Cell membrane</location>
        <topology evidence="1">Single-pass membrane protein</topology>
    </subcellularLocation>
    <subcellularLocation>
        <location evidence="7">Cell membrane</location>
        <topology evidence="7">Single-pass type II membrane protein</topology>
    </subcellularLocation>
</comment>
<dbReference type="PATRIC" id="fig|1121015.4.peg.1934"/>
<feature type="transmembrane region" description="Helical" evidence="8">
    <location>
        <begin position="16"/>
        <end position="36"/>
    </location>
</feature>
<reference evidence="9 10" key="1">
    <citation type="submission" date="2013-09" db="EMBL/GenBank/DDBJ databases">
        <title>Genome sequencing of Arenimonas oryziterrae.</title>
        <authorList>
            <person name="Chen F."/>
            <person name="Wang G."/>
        </authorList>
    </citation>
    <scope>NUCLEOTIDE SEQUENCE [LARGE SCALE GENOMIC DNA]</scope>
    <source>
        <strain evidence="9 10">YC6267</strain>
    </source>
</reference>
<keyword evidence="5 8" id="KW-1133">Transmembrane helix</keyword>
<evidence type="ECO:0000256" key="3">
    <source>
        <dbReference type="ARBA" id="ARBA00022475"/>
    </source>
</evidence>
<evidence type="ECO:0000256" key="5">
    <source>
        <dbReference type="ARBA" id="ARBA00022989"/>
    </source>
</evidence>
<name>A0A091ART8_9GAMM</name>
<comment type="caution">
    <text evidence="9">The sequence shown here is derived from an EMBL/GenBank/DDBJ whole genome shotgun (WGS) entry which is preliminary data.</text>
</comment>
<sequence length="143" mass="15454">MKLGRGRMDEDPEINLISLIDVLFCLILFLVVTTTFNQRSMLKLQLPQSQSGAQADAGEPLMVLVDSEGKYFIGNNAVLKTDVASLKEALVAAAGDDRTMPVVVRADARSPYQSVITAMDALGQLGFVKLQMATTPAPKANER</sequence>
<evidence type="ECO:0000256" key="6">
    <source>
        <dbReference type="ARBA" id="ARBA00023136"/>
    </source>
</evidence>
<dbReference type="InterPro" id="IPR003400">
    <property type="entry name" value="ExbD"/>
</dbReference>
<evidence type="ECO:0000313" key="10">
    <source>
        <dbReference type="Proteomes" id="UP000029385"/>
    </source>
</evidence>
<dbReference type="Pfam" id="PF02472">
    <property type="entry name" value="ExbD"/>
    <property type="match status" value="1"/>
</dbReference>
<accession>A0A091ART8</accession>
<dbReference type="RefSeq" id="WP_022969866.1">
    <property type="nucleotide sequence ID" value="NZ_ATVD01000004.1"/>
</dbReference>
<evidence type="ECO:0000256" key="4">
    <source>
        <dbReference type="ARBA" id="ARBA00022692"/>
    </source>
</evidence>
<organism evidence="9 10">
    <name type="scientific">Arenimonas oryziterrae DSM 21050 = YC6267</name>
    <dbReference type="NCBI Taxonomy" id="1121015"/>
    <lineage>
        <taxon>Bacteria</taxon>
        <taxon>Pseudomonadati</taxon>
        <taxon>Pseudomonadota</taxon>
        <taxon>Gammaproteobacteria</taxon>
        <taxon>Lysobacterales</taxon>
        <taxon>Lysobacteraceae</taxon>
        <taxon>Arenimonas</taxon>
    </lineage>
</organism>
<dbReference type="GO" id="GO:0005886">
    <property type="term" value="C:plasma membrane"/>
    <property type="evidence" value="ECO:0007669"/>
    <property type="project" value="UniProtKB-SubCell"/>
</dbReference>
<gene>
    <name evidence="9" type="ORF">N789_12300</name>
</gene>
<dbReference type="EMBL" id="AVCI01000007">
    <property type="protein sequence ID" value="KFN42903.1"/>
    <property type="molecule type" value="Genomic_DNA"/>
</dbReference>
<keyword evidence="4 7" id="KW-0812">Transmembrane</keyword>
<dbReference type="OrthoDB" id="9793581at2"/>
<proteinExistence type="inferred from homology"/>
<dbReference type="Gene3D" id="3.30.420.270">
    <property type="match status" value="1"/>
</dbReference>
<dbReference type="GO" id="GO:0015031">
    <property type="term" value="P:protein transport"/>
    <property type="evidence" value="ECO:0007669"/>
    <property type="project" value="UniProtKB-KW"/>
</dbReference>
<evidence type="ECO:0000256" key="1">
    <source>
        <dbReference type="ARBA" id="ARBA00004162"/>
    </source>
</evidence>
<dbReference type="eggNOG" id="COG0848">
    <property type="taxonomic scope" value="Bacteria"/>
</dbReference>
<evidence type="ECO:0000256" key="8">
    <source>
        <dbReference type="SAM" id="Phobius"/>
    </source>
</evidence>
<dbReference type="STRING" id="1121015.GCA_000420545_02264"/>
<evidence type="ECO:0008006" key="11">
    <source>
        <dbReference type="Google" id="ProtNLM"/>
    </source>
</evidence>